<dbReference type="GO" id="GO:0005634">
    <property type="term" value="C:nucleus"/>
    <property type="evidence" value="ECO:0007669"/>
    <property type="project" value="TreeGrafter"/>
</dbReference>
<dbReference type="GO" id="GO:0042393">
    <property type="term" value="F:histone binding"/>
    <property type="evidence" value="ECO:0007669"/>
    <property type="project" value="TreeGrafter"/>
</dbReference>
<dbReference type="GO" id="GO:0003682">
    <property type="term" value="F:chromatin binding"/>
    <property type="evidence" value="ECO:0007669"/>
    <property type="project" value="TreeGrafter"/>
</dbReference>
<reference evidence="3" key="1">
    <citation type="journal article" date="2020" name="Cell">
        <title>Large-Scale Comparative Analyses of Tick Genomes Elucidate Their Genetic Diversity and Vector Capacities.</title>
        <authorList>
            <consortium name="Tick Genome and Microbiome Consortium (TIGMIC)"/>
            <person name="Jia N."/>
            <person name="Wang J."/>
            <person name="Shi W."/>
            <person name="Du L."/>
            <person name="Sun Y."/>
            <person name="Zhan W."/>
            <person name="Jiang J.F."/>
            <person name="Wang Q."/>
            <person name="Zhang B."/>
            <person name="Ji P."/>
            <person name="Bell-Sakyi L."/>
            <person name="Cui X.M."/>
            <person name="Yuan T.T."/>
            <person name="Jiang B.G."/>
            <person name="Yang W.F."/>
            <person name="Lam T.T."/>
            <person name="Chang Q.C."/>
            <person name="Ding S.J."/>
            <person name="Wang X.J."/>
            <person name="Zhu J.G."/>
            <person name="Ruan X.D."/>
            <person name="Zhao L."/>
            <person name="Wei J.T."/>
            <person name="Ye R.Z."/>
            <person name="Que T.C."/>
            <person name="Du C.H."/>
            <person name="Zhou Y.H."/>
            <person name="Cheng J.X."/>
            <person name="Dai P.F."/>
            <person name="Guo W.B."/>
            <person name="Han X.H."/>
            <person name="Huang E.J."/>
            <person name="Li L.F."/>
            <person name="Wei W."/>
            <person name="Gao Y.C."/>
            <person name="Liu J.Z."/>
            <person name="Shao H.Z."/>
            <person name="Wang X."/>
            <person name="Wang C.C."/>
            <person name="Yang T.C."/>
            <person name="Huo Q.B."/>
            <person name="Li W."/>
            <person name="Chen H.Y."/>
            <person name="Chen S.E."/>
            <person name="Zhou L.G."/>
            <person name="Ni X.B."/>
            <person name="Tian J.H."/>
            <person name="Sheng Y."/>
            <person name="Liu T."/>
            <person name="Pan Y.S."/>
            <person name="Xia L.Y."/>
            <person name="Li J."/>
            <person name="Zhao F."/>
            <person name="Cao W.C."/>
        </authorList>
    </citation>
    <scope>NUCLEOTIDE SEQUENCE</scope>
    <source>
        <strain evidence="3">Rmic-2018</strain>
    </source>
</reference>
<evidence type="ECO:0000313" key="4">
    <source>
        <dbReference type="Proteomes" id="UP000821866"/>
    </source>
</evidence>
<dbReference type="GO" id="GO:0045892">
    <property type="term" value="P:negative regulation of DNA-templated transcription"/>
    <property type="evidence" value="ECO:0007669"/>
    <property type="project" value="TreeGrafter"/>
</dbReference>
<dbReference type="EMBL" id="JABSTU010000010">
    <property type="protein sequence ID" value="KAH8019204.1"/>
    <property type="molecule type" value="Genomic_DNA"/>
</dbReference>
<accession>A0A9J6DAP3</accession>
<gene>
    <name evidence="3" type="ORF">HPB51_018187</name>
</gene>
<dbReference type="PANTHER" id="PTHR12247">
    <property type="entry name" value="POLYCOMB GROUP PROTEIN"/>
    <property type="match status" value="1"/>
</dbReference>
<protein>
    <recommendedName>
        <fullName evidence="2">SAM domain-containing protein</fullName>
    </recommendedName>
</protein>
<evidence type="ECO:0000313" key="3">
    <source>
        <dbReference type="EMBL" id="KAH8019204.1"/>
    </source>
</evidence>
<dbReference type="PANTHER" id="PTHR12247:SF131">
    <property type="entry name" value="LD05287P"/>
    <property type="match status" value="1"/>
</dbReference>
<reference evidence="3" key="2">
    <citation type="submission" date="2021-09" db="EMBL/GenBank/DDBJ databases">
        <authorList>
            <person name="Jia N."/>
            <person name="Wang J."/>
            <person name="Shi W."/>
            <person name="Du L."/>
            <person name="Sun Y."/>
            <person name="Zhan W."/>
            <person name="Jiang J."/>
            <person name="Wang Q."/>
            <person name="Zhang B."/>
            <person name="Ji P."/>
            <person name="Sakyi L.B."/>
            <person name="Cui X."/>
            <person name="Yuan T."/>
            <person name="Jiang B."/>
            <person name="Yang W."/>
            <person name="Lam T.T.-Y."/>
            <person name="Chang Q."/>
            <person name="Ding S."/>
            <person name="Wang X."/>
            <person name="Zhu J."/>
            <person name="Ruan X."/>
            <person name="Zhao L."/>
            <person name="Wei J."/>
            <person name="Que T."/>
            <person name="Du C."/>
            <person name="Cheng J."/>
            <person name="Dai P."/>
            <person name="Han X."/>
            <person name="Huang E."/>
            <person name="Gao Y."/>
            <person name="Liu J."/>
            <person name="Shao H."/>
            <person name="Ye R."/>
            <person name="Li L."/>
            <person name="Wei W."/>
            <person name="Wang X."/>
            <person name="Wang C."/>
            <person name="Huo Q."/>
            <person name="Li W."/>
            <person name="Guo W."/>
            <person name="Chen H."/>
            <person name="Chen S."/>
            <person name="Zhou L."/>
            <person name="Zhou L."/>
            <person name="Ni X."/>
            <person name="Tian J."/>
            <person name="Zhou Y."/>
            <person name="Sheng Y."/>
            <person name="Liu T."/>
            <person name="Pan Y."/>
            <person name="Xia L."/>
            <person name="Li J."/>
            <person name="Zhao F."/>
            <person name="Cao W."/>
        </authorList>
    </citation>
    <scope>NUCLEOTIDE SEQUENCE</scope>
    <source>
        <strain evidence="3">Rmic-2018</strain>
        <tissue evidence="3">Larvae</tissue>
    </source>
</reference>
<dbReference type="VEuPathDB" id="VectorBase:LOC119161952"/>
<dbReference type="SMART" id="SM00454">
    <property type="entry name" value="SAM"/>
    <property type="match status" value="1"/>
</dbReference>
<dbReference type="Proteomes" id="UP000821866">
    <property type="component" value="Chromosome 8"/>
</dbReference>
<dbReference type="InterPro" id="IPR050548">
    <property type="entry name" value="PcG_chromatin_remod_factors"/>
</dbReference>
<dbReference type="AlphaFoldDB" id="A0A9J6DAP3"/>
<feature type="region of interest" description="Disordered" evidence="1">
    <location>
        <begin position="81"/>
        <end position="128"/>
    </location>
</feature>
<sequence length="227" mass="23920">MTGVVGAQLCYRVSSTDAPPSTMPGTDPGTSGAVTVKREPPQPLDPFFVETPAMTESLLGAATSTVKMTLKPKTPTLACKKTEGLQTIPSKASSSDPGAAASSKSDLVHGMPSEVLSTPPRDSVASQASPALLTPRRGGLVAKRQQEATYPLHNGDHSPEKCTVDDVDGFVSGIPGCEDIAEKFRHHEIDGGALFLIKEHHLMKMMDMKLGPALKMCATINSLRKVS</sequence>
<name>A0A9J6DAP3_RHIMP</name>
<organism evidence="3 4">
    <name type="scientific">Rhipicephalus microplus</name>
    <name type="common">Cattle tick</name>
    <name type="synonym">Boophilus microplus</name>
    <dbReference type="NCBI Taxonomy" id="6941"/>
    <lineage>
        <taxon>Eukaryota</taxon>
        <taxon>Metazoa</taxon>
        <taxon>Ecdysozoa</taxon>
        <taxon>Arthropoda</taxon>
        <taxon>Chelicerata</taxon>
        <taxon>Arachnida</taxon>
        <taxon>Acari</taxon>
        <taxon>Parasitiformes</taxon>
        <taxon>Ixodida</taxon>
        <taxon>Ixodoidea</taxon>
        <taxon>Ixodidae</taxon>
        <taxon>Rhipicephalinae</taxon>
        <taxon>Rhipicephalus</taxon>
        <taxon>Boophilus</taxon>
    </lineage>
</organism>
<comment type="caution">
    <text evidence="3">The sequence shown here is derived from an EMBL/GenBank/DDBJ whole genome shotgun (WGS) entry which is preliminary data.</text>
</comment>
<evidence type="ECO:0000256" key="1">
    <source>
        <dbReference type="SAM" id="MobiDB-lite"/>
    </source>
</evidence>
<dbReference type="SUPFAM" id="SSF47769">
    <property type="entry name" value="SAM/Pointed domain"/>
    <property type="match status" value="1"/>
</dbReference>
<dbReference type="Gene3D" id="1.10.150.50">
    <property type="entry name" value="Transcription Factor, Ets-1"/>
    <property type="match status" value="1"/>
</dbReference>
<evidence type="ECO:0000259" key="2">
    <source>
        <dbReference type="SMART" id="SM00454"/>
    </source>
</evidence>
<proteinExistence type="predicted"/>
<dbReference type="InterPro" id="IPR013761">
    <property type="entry name" value="SAM/pointed_sf"/>
</dbReference>
<feature type="domain" description="SAM" evidence="2">
    <location>
        <begin position="159"/>
        <end position="226"/>
    </location>
</feature>
<dbReference type="InterPro" id="IPR001660">
    <property type="entry name" value="SAM"/>
</dbReference>
<keyword evidence="4" id="KW-1185">Reference proteome</keyword>
<dbReference type="Pfam" id="PF00536">
    <property type="entry name" value="SAM_1"/>
    <property type="match status" value="1"/>
</dbReference>
<feature type="compositionally biased region" description="Low complexity" evidence="1">
    <location>
        <begin position="89"/>
        <end position="105"/>
    </location>
</feature>
<feature type="region of interest" description="Disordered" evidence="1">
    <location>
        <begin position="15"/>
        <end position="40"/>
    </location>
</feature>